<dbReference type="EMBL" id="SKCS01000441">
    <property type="protein sequence ID" value="TNN07070.1"/>
    <property type="molecule type" value="Genomic_DNA"/>
</dbReference>
<keyword evidence="1" id="KW-0812">Transmembrane</keyword>
<reference evidence="2 3" key="1">
    <citation type="submission" date="2019-03" db="EMBL/GenBank/DDBJ databases">
        <title>An improved genome assembly of the fluke Schistosoma japonicum.</title>
        <authorList>
            <person name="Hu W."/>
            <person name="Luo F."/>
            <person name="Yin M."/>
            <person name="Mo X."/>
            <person name="Sun C."/>
            <person name="Wu Q."/>
            <person name="Zhu B."/>
            <person name="Xiang M."/>
            <person name="Wang J."/>
            <person name="Wang Y."/>
            <person name="Zhang T."/>
            <person name="Xu B."/>
            <person name="Zheng H."/>
            <person name="Feng Z."/>
        </authorList>
    </citation>
    <scope>NUCLEOTIDE SEQUENCE [LARGE SCALE GENOMIC DNA]</scope>
    <source>
        <strain evidence="2">HuSjv2</strain>
        <tissue evidence="2">Worms</tissue>
    </source>
</reference>
<keyword evidence="1" id="KW-0472">Membrane</keyword>
<dbReference type="OrthoDB" id="10327344at2759"/>
<feature type="transmembrane region" description="Helical" evidence="1">
    <location>
        <begin position="12"/>
        <end position="34"/>
    </location>
</feature>
<organism evidence="2 3">
    <name type="scientific">Schistosoma japonicum</name>
    <name type="common">Blood fluke</name>
    <dbReference type="NCBI Taxonomy" id="6182"/>
    <lineage>
        <taxon>Eukaryota</taxon>
        <taxon>Metazoa</taxon>
        <taxon>Spiralia</taxon>
        <taxon>Lophotrochozoa</taxon>
        <taxon>Platyhelminthes</taxon>
        <taxon>Trematoda</taxon>
        <taxon>Digenea</taxon>
        <taxon>Strigeidida</taxon>
        <taxon>Schistosomatoidea</taxon>
        <taxon>Schistosomatidae</taxon>
        <taxon>Schistosoma</taxon>
    </lineage>
</organism>
<gene>
    <name evidence="2" type="ORF">EWB00_007994</name>
</gene>
<proteinExistence type="predicted"/>
<evidence type="ECO:0000313" key="3">
    <source>
        <dbReference type="Proteomes" id="UP000311919"/>
    </source>
</evidence>
<evidence type="ECO:0000313" key="2">
    <source>
        <dbReference type="EMBL" id="TNN07070.1"/>
    </source>
</evidence>
<comment type="caution">
    <text evidence="2">The sequence shown here is derived from an EMBL/GenBank/DDBJ whole genome shotgun (WGS) entry which is preliminary data.</text>
</comment>
<sequence length="160" mass="17753">MYRHRDEILTKFIGWMFRIIYAFVSLGLELYYLLANSQEVAASLHCYNCTDCLIVDINTTTVDNCGGCTTQFLESSIVRGCVSSCINDIVQGPFCCTENLCNNQKLSVHLNQQKQVTIKETTHISNVSISSSLISSTLPTTTLSTTTTITTITSEMKNSQ</sequence>
<dbReference type="Proteomes" id="UP000311919">
    <property type="component" value="Unassembled WGS sequence"/>
</dbReference>
<accession>A0A4Z2CSR3</accession>
<name>A0A4Z2CSR3_SCHJA</name>
<dbReference type="AlphaFoldDB" id="A0A4Z2CSR3"/>
<keyword evidence="1" id="KW-1133">Transmembrane helix</keyword>
<evidence type="ECO:0000256" key="1">
    <source>
        <dbReference type="SAM" id="Phobius"/>
    </source>
</evidence>
<protein>
    <submittedName>
        <fullName evidence="2">Uncharacterized protein</fullName>
    </submittedName>
</protein>
<keyword evidence="3" id="KW-1185">Reference proteome</keyword>